<dbReference type="InterPro" id="IPR029033">
    <property type="entry name" value="His_PPase_superfam"/>
</dbReference>
<evidence type="ECO:0008006" key="3">
    <source>
        <dbReference type="Google" id="ProtNLM"/>
    </source>
</evidence>
<gene>
    <name evidence="1" type="ORF">NQ318_010661</name>
</gene>
<dbReference type="Gene3D" id="3.40.50.1240">
    <property type="entry name" value="Phosphoglycerate mutase-like"/>
    <property type="match status" value="1"/>
</dbReference>
<dbReference type="SUPFAM" id="SSF53254">
    <property type="entry name" value="Phosphoglycerate mutase-like"/>
    <property type="match status" value="1"/>
</dbReference>
<protein>
    <recommendedName>
        <fullName evidence="3">Lysosomal acid phosphatase</fullName>
    </recommendedName>
</protein>
<organism evidence="1 2">
    <name type="scientific">Aromia moschata</name>
    <dbReference type="NCBI Taxonomy" id="1265417"/>
    <lineage>
        <taxon>Eukaryota</taxon>
        <taxon>Metazoa</taxon>
        <taxon>Ecdysozoa</taxon>
        <taxon>Arthropoda</taxon>
        <taxon>Hexapoda</taxon>
        <taxon>Insecta</taxon>
        <taxon>Pterygota</taxon>
        <taxon>Neoptera</taxon>
        <taxon>Endopterygota</taxon>
        <taxon>Coleoptera</taxon>
        <taxon>Polyphaga</taxon>
        <taxon>Cucujiformia</taxon>
        <taxon>Chrysomeloidea</taxon>
        <taxon>Cerambycidae</taxon>
        <taxon>Cerambycinae</taxon>
        <taxon>Callichromatini</taxon>
        <taxon>Aromia</taxon>
    </lineage>
</organism>
<reference evidence="1" key="1">
    <citation type="journal article" date="2023" name="Insect Mol. Biol.">
        <title>Genome sequencing provides insights into the evolution of gene families encoding plant cell wall-degrading enzymes in longhorned beetles.</title>
        <authorList>
            <person name="Shin N.R."/>
            <person name="Okamura Y."/>
            <person name="Kirsch R."/>
            <person name="Pauchet Y."/>
        </authorList>
    </citation>
    <scope>NUCLEOTIDE SEQUENCE</scope>
    <source>
        <strain evidence="1">AMC_N1</strain>
    </source>
</reference>
<proteinExistence type="predicted"/>
<accession>A0AAV8XSL2</accession>
<dbReference type="AlphaFoldDB" id="A0AAV8XSL2"/>
<evidence type="ECO:0000313" key="2">
    <source>
        <dbReference type="Proteomes" id="UP001162162"/>
    </source>
</evidence>
<sequence length="63" mass="7364">MVGIIKKNRSSNHIIFRHGERTPIMFYPTDPYQNSSYWDGLGQLTKLRGEVNNVRYHAKGENK</sequence>
<dbReference type="GO" id="GO:0016791">
    <property type="term" value="F:phosphatase activity"/>
    <property type="evidence" value="ECO:0007669"/>
    <property type="project" value="UniProtKB-ARBA"/>
</dbReference>
<keyword evidence="2" id="KW-1185">Reference proteome</keyword>
<evidence type="ECO:0000313" key="1">
    <source>
        <dbReference type="EMBL" id="KAJ8941635.1"/>
    </source>
</evidence>
<name>A0AAV8XSL2_9CUCU</name>
<comment type="caution">
    <text evidence="1">The sequence shown here is derived from an EMBL/GenBank/DDBJ whole genome shotgun (WGS) entry which is preliminary data.</text>
</comment>
<dbReference type="EMBL" id="JAPWTK010000359">
    <property type="protein sequence ID" value="KAJ8941635.1"/>
    <property type="molecule type" value="Genomic_DNA"/>
</dbReference>
<dbReference type="Proteomes" id="UP001162162">
    <property type="component" value="Unassembled WGS sequence"/>
</dbReference>